<dbReference type="EMBL" id="CAJNOK010007169">
    <property type="protein sequence ID" value="CAF1026468.1"/>
    <property type="molecule type" value="Genomic_DNA"/>
</dbReference>
<dbReference type="InterPro" id="IPR001611">
    <property type="entry name" value="Leu-rich_rpt"/>
</dbReference>
<dbReference type="PANTHER" id="PTHR46473">
    <property type="entry name" value="GH08155P"/>
    <property type="match status" value="1"/>
</dbReference>
<evidence type="ECO:0000256" key="9">
    <source>
        <dbReference type="ARBA" id="ARBA00023157"/>
    </source>
</evidence>
<dbReference type="SUPFAM" id="SSF52058">
    <property type="entry name" value="L domain-like"/>
    <property type="match status" value="1"/>
</dbReference>
<feature type="non-terminal residue" evidence="13">
    <location>
        <position position="1"/>
    </location>
</feature>
<evidence type="ECO:0000256" key="1">
    <source>
        <dbReference type="ARBA" id="ARBA00004162"/>
    </source>
</evidence>
<dbReference type="Proteomes" id="UP000677228">
    <property type="component" value="Unassembled WGS sequence"/>
</dbReference>
<organism evidence="13 14">
    <name type="scientific">Didymodactylos carnosus</name>
    <dbReference type="NCBI Taxonomy" id="1234261"/>
    <lineage>
        <taxon>Eukaryota</taxon>
        <taxon>Metazoa</taxon>
        <taxon>Spiralia</taxon>
        <taxon>Gnathifera</taxon>
        <taxon>Rotifera</taxon>
        <taxon>Eurotatoria</taxon>
        <taxon>Bdelloidea</taxon>
        <taxon>Philodinida</taxon>
        <taxon>Philodinidae</taxon>
        <taxon>Didymodactylos</taxon>
    </lineage>
</organism>
<evidence type="ECO:0000256" key="6">
    <source>
        <dbReference type="ARBA" id="ARBA00022989"/>
    </source>
</evidence>
<protein>
    <submittedName>
        <fullName evidence="13">Uncharacterized protein</fullName>
    </submittedName>
</protein>
<evidence type="ECO:0000256" key="3">
    <source>
        <dbReference type="ARBA" id="ARBA00022475"/>
    </source>
</evidence>
<comment type="subcellular location">
    <subcellularLocation>
        <location evidence="1">Cell membrane</location>
        <topology evidence="1">Single-pass membrane protein</topology>
    </subcellularLocation>
</comment>
<name>A0A8S2J634_9BILA</name>
<dbReference type="PANTHER" id="PTHR46473:SF23">
    <property type="entry name" value="GH08155P"/>
    <property type="match status" value="1"/>
</dbReference>
<evidence type="ECO:0000256" key="5">
    <source>
        <dbReference type="ARBA" id="ARBA00022729"/>
    </source>
</evidence>
<reference evidence="13" key="1">
    <citation type="submission" date="2021-02" db="EMBL/GenBank/DDBJ databases">
        <authorList>
            <person name="Nowell W R."/>
        </authorList>
    </citation>
    <scope>NUCLEOTIDE SEQUENCE</scope>
</reference>
<keyword evidence="7" id="KW-0406">Ion transport</keyword>
<dbReference type="GO" id="GO:0005886">
    <property type="term" value="C:plasma membrane"/>
    <property type="evidence" value="ECO:0007669"/>
    <property type="project" value="UniProtKB-SubCell"/>
</dbReference>
<gene>
    <name evidence="12" type="ORF">OVA965_LOCUS15770</name>
    <name evidence="13" type="ORF">TMI583_LOCUS15779</name>
</gene>
<sequence length="433" mass="50578">MFSFNIIIVNCSLANLTDIPQLLPEKVTELSYESNNIQTIKSYVFVGKTSLLSLNLAHNNLTHFDNNTFCTIPNLEYLDLTHNPIILDNFDIFKCLEHLHVIILSHEQLKNQTNTLLPYPWNIYSTNQYLNLFRLSSNITTLSKRIISLYNFTNQLQINNNVKRERTANKEILTTNPFVAYSSSIVNQNLTTISNNSDRKRLSQPFLYKSYYSPTFDTTKCSDILTTISSINPISFIHQNQTIFFILFFLLILIMTCLILLLCLSYCTRKKLDMKRHHLNIELRSDHPIHHIPQTGDIRMYNTYYKKINQNQNNQDSLYEQLPSSSSDNSERQFLSSKNIYEKYELIGLVQQMGSIRKEELFERTENIQAYSTNFSSYKQLVDMVEYCEENIWLIHLIPNEKTSSVILAQNEWLNITRRLAIYGIKTGTFNCV</sequence>
<keyword evidence="5" id="KW-0732">Signal</keyword>
<proteinExistence type="predicted"/>
<keyword evidence="10" id="KW-0407">Ion channel</keyword>
<dbReference type="Gene3D" id="3.80.10.10">
    <property type="entry name" value="Ribonuclease Inhibitor"/>
    <property type="match status" value="1"/>
</dbReference>
<evidence type="ECO:0000313" key="12">
    <source>
        <dbReference type="EMBL" id="CAF1026468.1"/>
    </source>
</evidence>
<feature type="transmembrane region" description="Helical" evidence="11">
    <location>
        <begin position="243"/>
        <end position="267"/>
    </location>
</feature>
<dbReference type="InterPro" id="IPR051432">
    <property type="entry name" value="KCNMA1_auxiliary"/>
</dbReference>
<keyword evidence="8 11" id="KW-0472">Membrane</keyword>
<keyword evidence="4 11" id="KW-0812">Transmembrane</keyword>
<evidence type="ECO:0000256" key="10">
    <source>
        <dbReference type="ARBA" id="ARBA00023303"/>
    </source>
</evidence>
<accession>A0A8S2J634</accession>
<dbReference type="Pfam" id="PF13855">
    <property type="entry name" value="LRR_8"/>
    <property type="match status" value="1"/>
</dbReference>
<evidence type="ECO:0000256" key="4">
    <source>
        <dbReference type="ARBA" id="ARBA00022692"/>
    </source>
</evidence>
<evidence type="ECO:0000256" key="8">
    <source>
        <dbReference type="ARBA" id="ARBA00023136"/>
    </source>
</evidence>
<dbReference type="GO" id="GO:0034220">
    <property type="term" value="P:monoatomic ion transmembrane transport"/>
    <property type="evidence" value="ECO:0007669"/>
    <property type="project" value="UniProtKB-KW"/>
</dbReference>
<comment type="caution">
    <text evidence="13">The sequence shown here is derived from an EMBL/GenBank/DDBJ whole genome shotgun (WGS) entry which is preliminary data.</text>
</comment>
<evidence type="ECO:0000313" key="13">
    <source>
        <dbReference type="EMBL" id="CAF3794943.1"/>
    </source>
</evidence>
<dbReference type="Proteomes" id="UP000682733">
    <property type="component" value="Unassembled WGS sequence"/>
</dbReference>
<keyword evidence="3" id="KW-1003">Cell membrane</keyword>
<evidence type="ECO:0000256" key="2">
    <source>
        <dbReference type="ARBA" id="ARBA00022448"/>
    </source>
</evidence>
<dbReference type="AlphaFoldDB" id="A0A8S2J634"/>
<dbReference type="EMBL" id="CAJOBA010007180">
    <property type="protein sequence ID" value="CAF3794943.1"/>
    <property type="molecule type" value="Genomic_DNA"/>
</dbReference>
<keyword evidence="2" id="KW-0813">Transport</keyword>
<evidence type="ECO:0000313" key="14">
    <source>
        <dbReference type="Proteomes" id="UP000682733"/>
    </source>
</evidence>
<evidence type="ECO:0000256" key="7">
    <source>
        <dbReference type="ARBA" id="ARBA00023065"/>
    </source>
</evidence>
<keyword evidence="9" id="KW-1015">Disulfide bond</keyword>
<dbReference type="PROSITE" id="PS51450">
    <property type="entry name" value="LRR"/>
    <property type="match status" value="1"/>
</dbReference>
<keyword evidence="6 11" id="KW-1133">Transmembrane helix</keyword>
<evidence type="ECO:0000256" key="11">
    <source>
        <dbReference type="SAM" id="Phobius"/>
    </source>
</evidence>
<dbReference type="InterPro" id="IPR032675">
    <property type="entry name" value="LRR_dom_sf"/>
</dbReference>